<reference evidence="2 3" key="1">
    <citation type="submission" date="2018-01" db="EMBL/GenBank/DDBJ databases">
        <title>Complete genome sequence of Salinigranum rubrum GX10T, an extremely halophilic archaeon isolated from a marine solar saltern.</title>
        <authorList>
            <person name="Han S."/>
        </authorList>
    </citation>
    <scope>NUCLEOTIDE SEQUENCE [LARGE SCALE GENOMIC DNA]</scope>
    <source>
        <strain evidence="2 3">GX10</strain>
        <plasmid evidence="3">Plasmid unnamed1</plasmid>
    </source>
</reference>
<keyword evidence="1" id="KW-1133">Transmembrane helix</keyword>
<dbReference type="EMBL" id="CP026310">
    <property type="protein sequence ID" value="AUV84167.1"/>
    <property type="molecule type" value="Genomic_DNA"/>
</dbReference>
<feature type="transmembrane region" description="Helical" evidence="1">
    <location>
        <begin position="12"/>
        <end position="40"/>
    </location>
</feature>
<dbReference type="KEGG" id="srub:C2R22_21580"/>
<feature type="transmembrane region" description="Helical" evidence="1">
    <location>
        <begin position="52"/>
        <end position="72"/>
    </location>
</feature>
<accession>A0A2I8VQG7</accession>
<evidence type="ECO:0000313" key="2">
    <source>
        <dbReference type="EMBL" id="AUV84167.1"/>
    </source>
</evidence>
<name>A0A2I8VQG7_9EURY</name>
<sequence length="149" mass="15683">MLQRERFIELGLAIAIFSVASVVLVAPTWIVGVLALALAIGQLVRARRAEGWAIVDTGFGVFLLLLGGTTVVTPEWGVPLLYIAGGIQLTRAIGEVGMAINLALLAALAFARETPDWAVAILVIAAVGKALWVLQESLRDGSFAESMAT</sequence>
<dbReference type="AlphaFoldDB" id="A0A2I8VQG7"/>
<gene>
    <name evidence="2" type="ORF">C2R22_21580</name>
</gene>
<evidence type="ECO:0000313" key="3">
    <source>
        <dbReference type="Proteomes" id="UP000236584"/>
    </source>
</evidence>
<organism evidence="2 3">
    <name type="scientific">Salinigranum rubrum</name>
    <dbReference type="NCBI Taxonomy" id="755307"/>
    <lineage>
        <taxon>Archaea</taxon>
        <taxon>Methanobacteriati</taxon>
        <taxon>Methanobacteriota</taxon>
        <taxon>Stenosarchaea group</taxon>
        <taxon>Halobacteria</taxon>
        <taxon>Halobacteriales</taxon>
        <taxon>Haloferacaceae</taxon>
        <taxon>Salinigranum</taxon>
    </lineage>
</organism>
<dbReference type="GeneID" id="35594742"/>
<keyword evidence="1" id="KW-0472">Membrane</keyword>
<keyword evidence="3" id="KW-1185">Reference proteome</keyword>
<protein>
    <submittedName>
        <fullName evidence="2">Uncharacterized protein</fullName>
    </submittedName>
</protein>
<dbReference type="Proteomes" id="UP000236584">
    <property type="component" value="Plasmid unnamed1"/>
</dbReference>
<keyword evidence="2" id="KW-0614">Plasmid</keyword>
<dbReference type="RefSeq" id="WP_103427856.1">
    <property type="nucleotide sequence ID" value="NZ_CP026310.1"/>
</dbReference>
<proteinExistence type="predicted"/>
<feature type="transmembrane region" description="Helical" evidence="1">
    <location>
        <begin position="92"/>
        <end position="111"/>
    </location>
</feature>
<feature type="transmembrane region" description="Helical" evidence="1">
    <location>
        <begin position="117"/>
        <end position="134"/>
    </location>
</feature>
<keyword evidence="1" id="KW-0812">Transmembrane</keyword>
<evidence type="ECO:0000256" key="1">
    <source>
        <dbReference type="SAM" id="Phobius"/>
    </source>
</evidence>
<geneLocation type="plasmid" evidence="2">
    <name>unnamed1</name>
</geneLocation>